<evidence type="ECO:0000313" key="2">
    <source>
        <dbReference type="Proteomes" id="UP000241964"/>
    </source>
</evidence>
<proteinExistence type="predicted"/>
<name>A0A2P8GC12_9BACT</name>
<accession>A0A2P8GC12</accession>
<comment type="caution">
    <text evidence="1">The sequence shown here is derived from an EMBL/GenBank/DDBJ whole genome shotgun (WGS) entry which is preliminary data.</text>
</comment>
<sequence>MDKMGISPALEKIQQLFSTHGQFRQQEADLPHHRPDMSIITNFIRENADVLDKTGATQRQGPVGNRTANSYKIATERFLRILARLTKANEGLSRQERIFVNQYWSDLQNTVPAK</sequence>
<dbReference type="Proteomes" id="UP000241964">
    <property type="component" value="Unassembled WGS sequence"/>
</dbReference>
<organism evidence="1 2">
    <name type="scientific">Dyadobacter jiangsuensis</name>
    <dbReference type="NCBI Taxonomy" id="1591085"/>
    <lineage>
        <taxon>Bacteria</taxon>
        <taxon>Pseudomonadati</taxon>
        <taxon>Bacteroidota</taxon>
        <taxon>Cytophagia</taxon>
        <taxon>Cytophagales</taxon>
        <taxon>Spirosomataceae</taxon>
        <taxon>Dyadobacter</taxon>
    </lineage>
</organism>
<keyword evidence="2" id="KW-1185">Reference proteome</keyword>
<dbReference type="EMBL" id="PYAS01000003">
    <property type="protein sequence ID" value="PSL31519.1"/>
    <property type="molecule type" value="Genomic_DNA"/>
</dbReference>
<dbReference type="OrthoDB" id="1120295at2"/>
<gene>
    <name evidence="1" type="ORF">CLV60_103385</name>
</gene>
<protein>
    <submittedName>
        <fullName evidence="1">Uncharacterized protein</fullName>
    </submittedName>
</protein>
<evidence type="ECO:0000313" key="1">
    <source>
        <dbReference type="EMBL" id="PSL31519.1"/>
    </source>
</evidence>
<dbReference type="AlphaFoldDB" id="A0A2P8GC12"/>
<reference evidence="1 2" key="1">
    <citation type="submission" date="2018-03" db="EMBL/GenBank/DDBJ databases">
        <title>Genomic Encyclopedia of Archaeal and Bacterial Type Strains, Phase II (KMG-II): from individual species to whole genera.</title>
        <authorList>
            <person name="Goeker M."/>
        </authorList>
    </citation>
    <scope>NUCLEOTIDE SEQUENCE [LARGE SCALE GENOMIC DNA]</scope>
    <source>
        <strain evidence="1 2">DSM 29057</strain>
    </source>
</reference>
<dbReference type="RefSeq" id="WP_106594845.1">
    <property type="nucleotide sequence ID" value="NZ_PYAS01000003.1"/>
</dbReference>